<dbReference type="GO" id="GO:0015123">
    <property type="term" value="F:acetate transmembrane transporter activity"/>
    <property type="evidence" value="ECO:0007669"/>
    <property type="project" value="TreeGrafter"/>
</dbReference>
<protein>
    <recommendedName>
        <fullName evidence="9">GPR1/FUN34/YaaH-class plasma membrane protein</fullName>
    </recommendedName>
</protein>
<feature type="transmembrane region" description="Helical" evidence="6">
    <location>
        <begin position="92"/>
        <end position="113"/>
    </location>
</feature>
<feature type="transmembrane region" description="Helical" evidence="6">
    <location>
        <begin position="164"/>
        <end position="186"/>
    </location>
</feature>
<dbReference type="GO" id="GO:0005886">
    <property type="term" value="C:plasma membrane"/>
    <property type="evidence" value="ECO:0007669"/>
    <property type="project" value="TreeGrafter"/>
</dbReference>
<evidence type="ECO:0000256" key="3">
    <source>
        <dbReference type="ARBA" id="ARBA00022692"/>
    </source>
</evidence>
<dbReference type="RefSeq" id="XP_064700141.1">
    <property type="nucleotide sequence ID" value="XM_064854295.1"/>
</dbReference>
<evidence type="ECO:0000256" key="5">
    <source>
        <dbReference type="ARBA" id="ARBA00023136"/>
    </source>
</evidence>
<evidence type="ECO:0000256" key="6">
    <source>
        <dbReference type="SAM" id="Phobius"/>
    </source>
</evidence>
<reference evidence="7 8" key="1">
    <citation type="submission" date="2023-08" db="EMBL/GenBank/DDBJ databases">
        <title>Black Yeasts Isolated from many extreme environments.</title>
        <authorList>
            <person name="Coleine C."/>
            <person name="Stajich J.E."/>
            <person name="Selbmann L."/>
        </authorList>
    </citation>
    <scope>NUCLEOTIDE SEQUENCE [LARGE SCALE GENOMIC DNA]</scope>
    <source>
        <strain evidence="7 8">CCFEE 5792</strain>
    </source>
</reference>
<keyword evidence="5 6" id="KW-0472">Membrane</keyword>
<dbReference type="EMBL" id="JAVRRD010000049">
    <property type="protein sequence ID" value="KAK5044480.1"/>
    <property type="molecule type" value="Genomic_DNA"/>
</dbReference>
<dbReference type="Pfam" id="PF01184">
    <property type="entry name" value="Gpr1_Fun34_YaaH"/>
    <property type="match status" value="1"/>
</dbReference>
<keyword evidence="3 6" id="KW-0812">Transmembrane</keyword>
<comment type="caution">
    <text evidence="7">The sequence shown here is derived from an EMBL/GenBank/DDBJ whole genome shotgun (WGS) entry which is preliminary data.</text>
</comment>
<dbReference type="InterPro" id="IPR000791">
    <property type="entry name" value="Gpr1/Fun34/SatP-like"/>
</dbReference>
<evidence type="ECO:0000256" key="1">
    <source>
        <dbReference type="ARBA" id="ARBA00004141"/>
    </source>
</evidence>
<evidence type="ECO:0000313" key="7">
    <source>
        <dbReference type="EMBL" id="KAK5044480.1"/>
    </source>
</evidence>
<feature type="transmembrane region" description="Helical" evidence="6">
    <location>
        <begin position="193"/>
        <end position="213"/>
    </location>
</feature>
<evidence type="ECO:0000256" key="4">
    <source>
        <dbReference type="ARBA" id="ARBA00022989"/>
    </source>
</evidence>
<organism evidence="7 8">
    <name type="scientific">Exophiala bonariae</name>
    <dbReference type="NCBI Taxonomy" id="1690606"/>
    <lineage>
        <taxon>Eukaryota</taxon>
        <taxon>Fungi</taxon>
        <taxon>Dikarya</taxon>
        <taxon>Ascomycota</taxon>
        <taxon>Pezizomycotina</taxon>
        <taxon>Eurotiomycetes</taxon>
        <taxon>Chaetothyriomycetidae</taxon>
        <taxon>Chaetothyriales</taxon>
        <taxon>Herpotrichiellaceae</taxon>
        <taxon>Exophiala</taxon>
    </lineage>
</organism>
<keyword evidence="4 6" id="KW-1133">Transmembrane helix</keyword>
<feature type="transmembrane region" description="Helical" evidence="6">
    <location>
        <begin position="66"/>
        <end position="86"/>
    </location>
</feature>
<name>A0AAV9MUY2_9EURO</name>
<accession>A0AAV9MUY2</accession>
<proteinExistence type="inferred from homology"/>
<feature type="transmembrane region" description="Helical" evidence="6">
    <location>
        <begin position="120"/>
        <end position="144"/>
    </location>
</feature>
<sequence length="282" mass="30517">MAAMNTETLTANAYDEVNHYASMKPELTPTVTNLTMTAEMFEKLYLTPKTPRAGDNIRRFANPTPLGFVGSFVISAMTFSMVLMGWGGAEGFSALAGMFLFVGPLLLLLTLIFEFLLGNFFSMMVCGLFCVFWLSFGVLQFPTLDLAGAYSSTGSAAEGSASHAFNAVIALYLVVWGFALVTFTIFTLKTNIVFVGMFVTVTAGAWVMSGAYWKVSSGDYGSAHQLETAAGALFFVAGSLGWYITFVIMAAEMRLSTKLPVGDLSQYWARTDRDIAVVEAEA</sequence>
<evidence type="ECO:0000313" key="8">
    <source>
        <dbReference type="Proteomes" id="UP001358417"/>
    </source>
</evidence>
<evidence type="ECO:0000256" key="2">
    <source>
        <dbReference type="ARBA" id="ARBA00005587"/>
    </source>
</evidence>
<dbReference type="GeneID" id="89978916"/>
<dbReference type="PANTHER" id="PTHR31123:SF4">
    <property type="entry name" value="PROTEIN ALCS"/>
    <property type="match status" value="1"/>
</dbReference>
<comment type="similarity">
    <text evidence="2">Belongs to the acetate uptake transporter (AceTr) (TC 2.A.96) family.</text>
</comment>
<dbReference type="Proteomes" id="UP001358417">
    <property type="component" value="Unassembled WGS sequence"/>
</dbReference>
<feature type="transmembrane region" description="Helical" evidence="6">
    <location>
        <begin position="233"/>
        <end position="251"/>
    </location>
</feature>
<keyword evidence="8" id="KW-1185">Reference proteome</keyword>
<comment type="subcellular location">
    <subcellularLocation>
        <location evidence="1">Membrane</location>
        <topology evidence="1">Multi-pass membrane protein</topology>
    </subcellularLocation>
</comment>
<gene>
    <name evidence="7" type="ORF">LTR84_010761</name>
</gene>
<dbReference type="PANTHER" id="PTHR31123">
    <property type="entry name" value="ACCUMULATION OF DYADS PROTEIN 2-RELATED"/>
    <property type="match status" value="1"/>
</dbReference>
<dbReference type="AlphaFoldDB" id="A0AAV9MUY2"/>
<evidence type="ECO:0008006" key="9">
    <source>
        <dbReference type="Google" id="ProtNLM"/>
    </source>
</evidence>
<dbReference type="InterPro" id="IPR051633">
    <property type="entry name" value="AceTr"/>
</dbReference>